<dbReference type="EMBL" id="CM046107">
    <property type="protein sequence ID" value="KAI8432380.1"/>
    <property type="molecule type" value="Genomic_DNA"/>
</dbReference>
<protein>
    <submittedName>
        <fullName evidence="1">Uncharacterized protein</fullName>
    </submittedName>
</protein>
<comment type="caution">
    <text evidence="1">The sequence shown here is derived from an EMBL/GenBank/DDBJ whole genome shotgun (WGS) entry which is preliminary data.</text>
</comment>
<dbReference type="Proteomes" id="UP001064048">
    <property type="component" value="Chromosome 7"/>
</dbReference>
<reference evidence="1 2" key="1">
    <citation type="journal article" date="2022" name="Genome Biol. Evol.">
        <title>The Spruce Budworm Genome: Reconstructing the Evolutionary History of Antifreeze Proteins.</title>
        <authorList>
            <person name="Beliveau C."/>
            <person name="Gagne P."/>
            <person name="Picq S."/>
            <person name="Vernygora O."/>
            <person name="Keeling C.I."/>
            <person name="Pinkney K."/>
            <person name="Doucet D."/>
            <person name="Wen F."/>
            <person name="Johnston J.S."/>
            <person name="Maaroufi H."/>
            <person name="Boyle B."/>
            <person name="Laroche J."/>
            <person name="Dewar K."/>
            <person name="Juretic N."/>
            <person name="Blackburn G."/>
            <person name="Nisole A."/>
            <person name="Brunet B."/>
            <person name="Brandao M."/>
            <person name="Lumley L."/>
            <person name="Duan J."/>
            <person name="Quan G."/>
            <person name="Lucarotti C.J."/>
            <person name="Roe A.D."/>
            <person name="Sperling F.A.H."/>
            <person name="Levesque R.C."/>
            <person name="Cusson M."/>
        </authorList>
    </citation>
    <scope>NUCLEOTIDE SEQUENCE [LARGE SCALE GENOMIC DNA]</scope>
    <source>
        <strain evidence="1">Glfc:IPQL:Cfum</strain>
    </source>
</reference>
<gene>
    <name evidence="1" type="ORF">MSG28_004787</name>
</gene>
<keyword evidence="2" id="KW-1185">Reference proteome</keyword>
<evidence type="ECO:0000313" key="1">
    <source>
        <dbReference type="EMBL" id="KAI8432380.1"/>
    </source>
</evidence>
<accession>A0ACC0K8A8</accession>
<name>A0ACC0K8A8_CHOFU</name>
<proteinExistence type="predicted"/>
<sequence length="212" mass="25215">MNNSKSKLMTNSTEVDIEMDGTKFEYVSEYVYLGQIISPSDIMSKEINKRIANGWKKYWSLKEIMKSKELSIHIKKKSFNTCILPCLTYGCETWSLTEHHRKMVKCQRAMERSMLGLKLSDKIKSTEIMKKTKVSDILTRIDHLKWSWTGHMLRCKQNKDSTRKRGRPIRRWVDDIRLTLGPQWTRVADDRAEWRLLEEAYARWHTDLRDIL</sequence>
<evidence type="ECO:0000313" key="2">
    <source>
        <dbReference type="Proteomes" id="UP001064048"/>
    </source>
</evidence>
<organism evidence="1 2">
    <name type="scientific">Choristoneura fumiferana</name>
    <name type="common">Spruce budworm moth</name>
    <name type="synonym">Archips fumiferana</name>
    <dbReference type="NCBI Taxonomy" id="7141"/>
    <lineage>
        <taxon>Eukaryota</taxon>
        <taxon>Metazoa</taxon>
        <taxon>Ecdysozoa</taxon>
        <taxon>Arthropoda</taxon>
        <taxon>Hexapoda</taxon>
        <taxon>Insecta</taxon>
        <taxon>Pterygota</taxon>
        <taxon>Neoptera</taxon>
        <taxon>Endopterygota</taxon>
        <taxon>Lepidoptera</taxon>
        <taxon>Glossata</taxon>
        <taxon>Ditrysia</taxon>
        <taxon>Tortricoidea</taxon>
        <taxon>Tortricidae</taxon>
        <taxon>Tortricinae</taxon>
        <taxon>Choristoneura</taxon>
    </lineage>
</organism>